<evidence type="ECO:0008006" key="5">
    <source>
        <dbReference type="Google" id="ProtNLM"/>
    </source>
</evidence>
<keyword evidence="4" id="KW-1185">Reference proteome</keyword>
<proteinExistence type="predicted"/>
<gene>
    <name evidence="3" type="ORF">QS713_03090</name>
</gene>
<evidence type="ECO:0000256" key="1">
    <source>
        <dbReference type="SAM" id="MobiDB-lite"/>
    </source>
</evidence>
<dbReference type="RefSeq" id="WP_313272360.1">
    <property type="nucleotide sequence ID" value="NZ_JASXSX010000001.1"/>
</dbReference>
<evidence type="ECO:0000313" key="4">
    <source>
        <dbReference type="Proteomes" id="UP001247542"/>
    </source>
</evidence>
<feature type="compositionally biased region" description="Basic residues" evidence="1">
    <location>
        <begin position="29"/>
        <end position="61"/>
    </location>
</feature>
<dbReference type="Proteomes" id="UP001247542">
    <property type="component" value="Unassembled WGS sequence"/>
</dbReference>
<keyword evidence="2" id="KW-1133">Transmembrane helix</keyword>
<keyword evidence="2" id="KW-0472">Membrane</keyword>
<sequence length="281" mass="30034">MRLSGHESHRKPTRKSAPSRAGQNEASKNRLRPKRGTPTRTGAKPKRGTPVRTGAKPKRGTSTRIGARPEDGAFTRNRTRPGQVTPVQTRARGVGERQLPADIYVRRVLSIVLLLVLVAALIGGLIWVGHQIKAGINATAQTQKKAVSSAPPIVDCKPQDLSISFLDAPAQTRVGEGWVGRVAMVNRSKEACLTDGGPASVGLIVKSGDQTVVDQPKCASKDAKKPLLIGPGRKWEADLKWDGLSYSNCEGQSNSGAGTYVVAIQHAGESKPVDQRVVIVR</sequence>
<protein>
    <recommendedName>
        <fullName evidence="5">DUF4232 domain-containing protein</fullName>
    </recommendedName>
</protein>
<evidence type="ECO:0000313" key="3">
    <source>
        <dbReference type="EMBL" id="MDT3767052.1"/>
    </source>
</evidence>
<dbReference type="EMBL" id="JASXSX010000001">
    <property type="protein sequence ID" value="MDT3767052.1"/>
    <property type="molecule type" value="Genomic_DNA"/>
</dbReference>
<feature type="region of interest" description="Disordered" evidence="1">
    <location>
        <begin position="1"/>
        <end position="81"/>
    </location>
</feature>
<evidence type="ECO:0000256" key="2">
    <source>
        <dbReference type="SAM" id="Phobius"/>
    </source>
</evidence>
<keyword evidence="2" id="KW-0812">Transmembrane</keyword>
<organism evidence="3 4">
    <name type="scientific">Gleimia hominis</name>
    <dbReference type="NCBI Taxonomy" id="595468"/>
    <lineage>
        <taxon>Bacteria</taxon>
        <taxon>Bacillati</taxon>
        <taxon>Actinomycetota</taxon>
        <taxon>Actinomycetes</taxon>
        <taxon>Actinomycetales</taxon>
        <taxon>Actinomycetaceae</taxon>
        <taxon>Gleimia</taxon>
    </lineage>
</organism>
<feature type="transmembrane region" description="Helical" evidence="2">
    <location>
        <begin position="108"/>
        <end position="128"/>
    </location>
</feature>
<comment type="caution">
    <text evidence="3">The sequence shown here is derived from an EMBL/GenBank/DDBJ whole genome shotgun (WGS) entry which is preliminary data.</text>
</comment>
<name>A0ABU3I9K3_9ACTO</name>
<accession>A0ABU3I9K3</accession>
<reference evidence="3 4" key="1">
    <citation type="submission" date="2023-06" db="EMBL/GenBank/DDBJ databases">
        <title>Draft genome sequence of Gleimia hominis type strain CCUG 57540T.</title>
        <authorList>
            <person name="Salva-Serra F."/>
            <person name="Cardew S."/>
            <person name="Jensie Markopoulos S."/>
            <person name="Ohlen M."/>
            <person name="Inganas E."/>
            <person name="Svensson-Stadler L."/>
            <person name="Moore E.R.B."/>
        </authorList>
    </citation>
    <scope>NUCLEOTIDE SEQUENCE [LARGE SCALE GENOMIC DNA]</scope>
    <source>
        <strain evidence="3 4">CCUG 57540</strain>
    </source>
</reference>